<dbReference type="Proteomes" id="UP000264310">
    <property type="component" value="Unassembled WGS sequence"/>
</dbReference>
<dbReference type="InterPro" id="IPR011042">
    <property type="entry name" value="6-blade_b-propeller_TolB-like"/>
</dbReference>
<keyword evidence="1" id="KW-0732">Signal</keyword>
<dbReference type="AlphaFoldDB" id="A0A371X4Z7"/>
<dbReference type="PANTHER" id="PTHR19328:SF75">
    <property type="entry name" value="ALDOSE SUGAR DEHYDROGENASE YLII"/>
    <property type="match status" value="1"/>
</dbReference>
<feature type="signal peptide" evidence="1">
    <location>
        <begin position="1"/>
        <end position="22"/>
    </location>
</feature>
<keyword evidence="4" id="KW-1185">Reference proteome</keyword>
<feature type="chain" id="PRO_5016706231" evidence="1">
    <location>
        <begin position="23"/>
        <end position="391"/>
    </location>
</feature>
<accession>A0A371X4Z7</accession>
<evidence type="ECO:0000313" key="4">
    <source>
        <dbReference type="Proteomes" id="UP000264310"/>
    </source>
</evidence>
<dbReference type="Pfam" id="PF07995">
    <property type="entry name" value="GSDH"/>
    <property type="match status" value="1"/>
</dbReference>
<dbReference type="PANTHER" id="PTHR19328">
    <property type="entry name" value="HEDGEHOG-INTERACTING PROTEIN"/>
    <property type="match status" value="1"/>
</dbReference>
<dbReference type="InterPro" id="IPR011041">
    <property type="entry name" value="Quinoprot_gluc/sorb_DH_b-prop"/>
</dbReference>
<dbReference type="Gene3D" id="2.120.10.30">
    <property type="entry name" value="TolB, C-terminal domain"/>
    <property type="match status" value="1"/>
</dbReference>
<gene>
    <name evidence="3" type="ORF">DYI37_08105</name>
</gene>
<proteinExistence type="predicted"/>
<dbReference type="OrthoDB" id="9770043at2"/>
<reference evidence="3 4" key="1">
    <citation type="submission" date="2018-08" db="EMBL/GenBank/DDBJ databases">
        <title>Fulvimarina sp. 85, whole genome shotgun sequence.</title>
        <authorList>
            <person name="Tuo L."/>
        </authorList>
    </citation>
    <scope>NUCLEOTIDE SEQUENCE [LARGE SCALE GENOMIC DNA]</scope>
    <source>
        <strain evidence="3 4">85</strain>
    </source>
</reference>
<evidence type="ECO:0000313" key="3">
    <source>
        <dbReference type="EMBL" id="RFC64290.1"/>
    </source>
</evidence>
<dbReference type="RefSeq" id="WP_116682705.1">
    <property type="nucleotide sequence ID" value="NZ_QURL01000003.1"/>
</dbReference>
<dbReference type="InterPro" id="IPR012938">
    <property type="entry name" value="Glc/Sorbosone_DH"/>
</dbReference>
<organism evidence="3 4">
    <name type="scientific">Fulvimarina endophytica</name>
    <dbReference type="NCBI Taxonomy" id="2293836"/>
    <lineage>
        <taxon>Bacteria</taxon>
        <taxon>Pseudomonadati</taxon>
        <taxon>Pseudomonadota</taxon>
        <taxon>Alphaproteobacteria</taxon>
        <taxon>Hyphomicrobiales</taxon>
        <taxon>Aurantimonadaceae</taxon>
        <taxon>Fulvimarina</taxon>
    </lineage>
</organism>
<dbReference type="EMBL" id="QURL01000003">
    <property type="protein sequence ID" value="RFC64290.1"/>
    <property type="molecule type" value="Genomic_DNA"/>
</dbReference>
<feature type="domain" description="Glucose/Sorbosone dehydrogenase" evidence="2">
    <location>
        <begin position="52"/>
        <end position="383"/>
    </location>
</feature>
<name>A0A371X4Z7_9HYPH</name>
<protein>
    <submittedName>
        <fullName evidence="3">PQQ-dependent sugar dehydrogenase</fullName>
    </submittedName>
</protein>
<evidence type="ECO:0000259" key="2">
    <source>
        <dbReference type="Pfam" id="PF07995"/>
    </source>
</evidence>
<comment type="caution">
    <text evidence="3">The sequence shown here is derived from an EMBL/GenBank/DDBJ whole genome shotgun (WGS) entry which is preliminary data.</text>
</comment>
<sequence>MRIPGHVIAPILSLLAAGTVLAGTTGRAAAEERFTIEGSEGTRLSATSHGAFDEPWAMAFLPDGAMLVTEKAGTLQLVAEDGGKTPVAGVPAVAYGGQGGLGDVVLDPDFAENGVVYLTFAEAGTSGNGAAIARGILERDGARPALTGVEVIWRQSPKVSGNGHYSHRIVFGPEGSDQEGFMFVTSGDRQKQDPAQDMTGNLGKILRLNPDGTVPADNPFQSEGPIAGQVWTLGNRNILGIDFDSRNRIWEVEMGPRGGDELNLVERGGNFGWPLASDGINYSGVSIPDHDPASDGFVAPKLSWTPVISPASLLIYGGDVFADWRDDALIAALSGEALVHVSIDDETASETERFSWDRRVREVDEAPDGAVFVLEDGPDGRLIELRPGEGG</sequence>
<dbReference type="SUPFAM" id="SSF50952">
    <property type="entry name" value="Soluble quinoprotein glucose dehydrogenase"/>
    <property type="match status" value="1"/>
</dbReference>
<evidence type="ECO:0000256" key="1">
    <source>
        <dbReference type="SAM" id="SignalP"/>
    </source>
</evidence>